<dbReference type="EMBL" id="JABFCS010000001">
    <property type="protein sequence ID" value="NNU42293.1"/>
    <property type="molecule type" value="Genomic_DNA"/>
</dbReference>
<sequence>MPVLDSYLFFDRRCAEAMRFYEKTLGGRLEPMMKYGDSPDPSARVPGAEDLVMHACLVLDGRRLMASDCPPTHPAQPMGGFALSLMYDSPQEARRVFDALAQGGEVTMPMQKTFWSESFGMLVDRFGTAWMVGGGAQGADTACWLPASRKPLVVASRPRHRLASRQRRREPWQERGRAWGCWQLRRGCCWAPRRRARRKRPH</sequence>
<proteinExistence type="predicted"/>
<dbReference type="PANTHER" id="PTHR33990:SF1">
    <property type="entry name" value="PROTEIN YJDN"/>
    <property type="match status" value="1"/>
</dbReference>
<dbReference type="PANTHER" id="PTHR33990">
    <property type="entry name" value="PROTEIN YJDN-RELATED"/>
    <property type="match status" value="1"/>
</dbReference>
<comment type="caution">
    <text evidence="2">The sequence shown here is derived from an EMBL/GenBank/DDBJ whole genome shotgun (WGS) entry which is preliminary data.</text>
</comment>
<dbReference type="Pfam" id="PF00903">
    <property type="entry name" value="Glyoxalase"/>
    <property type="match status" value="1"/>
</dbReference>
<dbReference type="InterPro" id="IPR004360">
    <property type="entry name" value="Glyas_Fos-R_dOase_dom"/>
</dbReference>
<dbReference type="Proteomes" id="UP000552954">
    <property type="component" value="Unassembled WGS sequence"/>
</dbReference>
<reference evidence="2 3" key="2">
    <citation type="submission" date="2020-06" db="EMBL/GenBank/DDBJ databases">
        <title>Ramlibacter rhizophilus sp. nov., isolated from rhizosphere soil of national flower Mugunghwa from South Korea.</title>
        <authorList>
            <person name="Zheng-Fei Y."/>
            <person name="Huan T."/>
        </authorList>
    </citation>
    <scope>NUCLEOTIDE SEQUENCE [LARGE SCALE GENOMIC DNA]</scope>
    <source>
        <strain evidence="2 3">B156</strain>
    </source>
</reference>
<keyword evidence="3" id="KW-1185">Reference proteome</keyword>
<dbReference type="SUPFAM" id="SSF54593">
    <property type="entry name" value="Glyoxalase/Bleomycin resistance protein/Dihydroxybiphenyl dioxygenase"/>
    <property type="match status" value="1"/>
</dbReference>
<dbReference type="CDD" id="cd06588">
    <property type="entry name" value="PhnB_like"/>
    <property type="match status" value="1"/>
</dbReference>
<evidence type="ECO:0000313" key="2">
    <source>
        <dbReference type="EMBL" id="NNU42293.1"/>
    </source>
</evidence>
<dbReference type="InterPro" id="IPR028973">
    <property type="entry name" value="PhnB-like"/>
</dbReference>
<organism evidence="2 3">
    <name type="scientific">Ramlibacter montanisoli</name>
    <dbReference type="NCBI Taxonomy" id="2732512"/>
    <lineage>
        <taxon>Bacteria</taxon>
        <taxon>Pseudomonadati</taxon>
        <taxon>Pseudomonadota</taxon>
        <taxon>Betaproteobacteria</taxon>
        <taxon>Burkholderiales</taxon>
        <taxon>Comamonadaceae</taxon>
        <taxon>Ramlibacter</taxon>
    </lineage>
</organism>
<accession>A0A849KDG7</accession>
<name>A0A849KDG7_9BURK</name>
<dbReference type="InterPro" id="IPR029068">
    <property type="entry name" value="Glyas_Bleomycin-R_OHBP_Dase"/>
</dbReference>
<feature type="domain" description="Glyoxalase/fosfomycin resistance/dioxygenase" evidence="1">
    <location>
        <begin position="4"/>
        <end position="131"/>
    </location>
</feature>
<reference evidence="2 3" key="1">
    <citation type="submission" date="2020-05" db="EMBL/GenBank/DDBJ databases">
        <authorList>
            <person name="Khan S.A."/>
            <person name="Jeon C.O."/>
            <person name="Chun B.H."/>
        </authorList>
    </citation>
    <scope>NUCLEOTIDE SEQUENCE [LARGE SCALE GENOMIC DNA]</scope>
    <source>
        <strain evidence="2 3">B156</strain>
    </source>
</reference>
<evidence type="ECO:0000259" key="1">
    <source>
        <dbReference type="Pfam" id="PF00903"/>
    </source>
</evidence>
<protein>
    <submittedName>
        <fullName evidence="2">VOC family protein</fullName>
    </submittedName>
</protein>
<dbReference type="Gene3D" id="3.10.180.10">
    <property type="entry name" value="2,3-Dihydroxybiphenyl 1,2-Dioxygenase, domain 1"/>
    <property type="match status" value="1"/>
</dbReference>
<gene>
    <name evidence="2" type="ORF">HK415_02665</name>
</gene>
<dbReference type="RefSeq" id="WP_171556667.1">
    <property type="nucleotide sequence ID" value="NZ_JABFCS010000001.1"/>
</dbReference>
<dbReference type="AlphaFoldDB" id="A0A849KDG7"/>
<evidence type="ECO:0000313" key="3">
    <source>
        <dbReference type="Proteomes" id="UP000552954"/>
    </source>
</evidence>